<dbReference type="EMBL" id="BSPO01000014">
    <property type="protein sequence ID" value="GLS84955.1"/>
    <property type="molecule type" value="Genomic_DNA"/>
</dbReference>
<organism evidence="2 3">
    <name type="scientific">Paraferrimonas haliotis</name>
    <dbReference type="NCBI Taxonomy" id="2013866"/>
    <lineage>
        <taxon>Bacteria</taxon>
        <taxon>Pseudomonadati</taxon>
        <taxon>Pseudomonadota</taxon>
        <taxon>Gammaproteobacteria</taxon>
        <taxon>Alteromonadales</taxon>
        <taxon>Ferrimonadaceae</taxon>
        <taxon>Paraferrimonas</taxon>
    </lineage>
</organism>
<dbReference type="Proteomes" id="UP001157439">
    <property type="component" value="Unassembled WGS sequence"/>
</dbReference>
<proteinExistence type="predicted"/>
<dbReference type="AlphaFoldDB" id="A0AA37TZ76"/>
<evidence type="ECO:0000256" key="1">
    <source>
        <dbReference type="SAM" id="Phobius"/>
    </source>
</evidence>
<sequence length="61" mass="6906">MFEGVLLKSLDYLLLAWVLFVVIAAYFTQDLTRAVIELVGFIGVVYLLWLRAAKSRGDKLS</sequence>
<keyword evidence="1" id="KW-0472">Membrane</keyword>
<accession>A0AA37TZ76</accession>
<evidence type="ECO:0000313" key="2">
    <source>
        <dbReference type="EMBL" id="GLS84955.1"/>
    </source>
</evidence>
<gene>
    <name evidence="2" type="ORF">GCM10007894_29320</name>
</gene>
<keyword evidence="1" id="KW-0812">Transmembrane</keyword>
<keyword evidence="3" id="KW-1185">Reference proteome</keyword>
<reference evidence="2 3" key="1">
    <citation type="journal article" date="2014" name="Int. J. Syst. Evol. Microbiol.">
        <title>Complete genome sequence of Corynebacterium casei LMG S-19264T (=DSM 44701T), isolated from a smear-ripened cheese.</title>
        <authorList>
            <consortium name="US DOE Joint Genome Institute (JGI-PGF)"/>
            <person name="Walter F."/>
            <person name="Albersmeier A."/>
            <person name="Kalinowski J."/>
            <person name="Ruckert C."/>
        </authorList>
    </citation>
    <scope>NUCLEOTIDE SEQUENCE [LARGE SCALE GENOMIC DNA]</scope>
    <source>
        <strain evidence="2 3">NBRC 112785</strain>
    </source>
</reference>
<feature type="transmembrane region" description="Helical" evidence="1">
    <location>
        <begin position="12"/>
        <end position="28"/>
    </location>
</feature>
<feature type="transmembrane region" description="Helical" evidence="1">
    <location>
        <begin position="34"/>
        <end position="52"/>
    </location>
</feature>
<evidence type="ECO:0000313" key="3">
    <source>
        <dbReference type="Proteomes" id="UP001157439"/>
    </source>
</evidence>
<comment type="caution">
    <text evidence="2">The sequence shown here is derived from an EMBL/GenBank/DDBJ whole genome shotgun (WGS) entry which is preliminary data.</text>
</comment>
<name>A0AA37TZ76_9GAMM</name>
<protein>
    <submittedName>
        <fullName evidence="2">Uncharacterized protein</fullName>
    </submittedName>
</protein>
<keyword evidence="1" id="KW-1133">Transmembrane helix</keyword>